<proteinExistence type="predicted"/>
<accession>A0AA39ZAS4</accession>
<keyword evidence="1" id="KW-0812">Transmembrane</keyword>
<feature type="transmembrane region" description="Helical" evidence="1">
    <location>
        <begin position="34"/>
        <end position="53"/>
    </location>
</feature>
<sequence>MSVPAARRQENENRQSGFVCVCVRVSPPRLSIQMSVLTICFPLVCFVYGWSGVCGGGGLCFFSLLNYFSGICTVDDVSLVCMLQKKKKRRIFLAHMLTCSPAQSLTTSSSLPLPVVSDSGGFISSGCRVSQPV</sequence>
<dbReference type="EMBL" id="JAULSY010000071">
    <property type="protein sequence ID" value="KAK0667472.1"/>
    <property type="molecule type" value="Genomic_DNA"/>
</dbReference>
<evidence type="ECO:0000313" key="3">
    <source>
        <dbReference type="Proteomes" id="UP001174997"/>
    </source>
</evidence>
<feature type="transmembrane region" description="Helical" evidence="1">
    <location>
        <begin position="65"/>
        <end position="83"/>
    </location>
</feature>
<evidence type="ECO:0000256" key="1">
    <source>
        <dbReference type="SAM" id="Phobius"/>
    </source>
</evidence>
<keyword evidence="1" id="KW-0472">Membrane</keyword>
<comment type="caution">
    <text evidence="2">The sequence shown here is derived from an EMBL/GenBank/DDBJ whole genome shotgun (WGS) entry which is preliminary data.</text>
</comment>
<gene>
    <name evidence="2" type="ORF">QBC41DRAFT_137756</name>
</gene>
<organism evidence="2 3">
    <name type="scientific">Cercophora samala</name>
    <dbReference type="NCBI Taxonomy" id="330535"/>
    <lineage>
        <taxon>Eukaryota</taxon>
        <taxon>Fungi</taxon>
        <taxon>Dikarya</taxon>
        <taxon>Ascomycota</taxon>
        <taxon>Pezizomycotina</taxon>
        <taxon>Sordariomycetes</taxon>
        <taxon>Sordariomycetidae</taxon>
        <taxon>Sordariales</taxon>
        <taxon>Lasiosphaeriaceae</taxon>
        <taxon>Cercophora</taxon>
    </lineage>
</organism>
<dbReference type="Proteomes" id="UP001174997">
    <property type="component" value="Unassembled WGS sequence"/>
</dbReference>
<keyword evidence="1" id="KW-1133">Transmembrane helix</keyword>
<dbReference type="AlphaFoldDB" id="A0AA39ZAS4"/>
<name>A0AA39ZAS4_9PEZI</name>
<protein>
    <submittedName>
        <fullName evidence="2">Uncharacterized protein</fullName>
    </submittedName>
</protein>
<reference evidence="2" key="1">
    <citation type="submission" date="2023-06" db="EMBL/GenBank/DDBJ databases">
        <title>Genome-scale phylogeny and comparative genomics of the fungal order Sordariales.</title>
        <authorList>
            <consortium name="Lawrence Berkeley National Laboratory"/>
            <person name="Hensen N."/>
            <person name="Bonometti L."/>
            <person name="Westerberg I."/>
            <person name="Brannstrom I.O."/>
            <person name="Guillou S."/>
            <person name="Cros-Aarteil S."/>
            <person name="Calhoun S."/>
            <person name="Haridas S."/>
            <person name="Kuo A."/>
            <person name="Mondo S."/>
            <person name="Pangilinan J."/>
            <person name="Riley R."/>
            <person name="Labutti K."/>
            <person name="Andreopoulos B."/>
            <person name="Lipzen A."/>
            <person name="Chen C."/>
            <person name="Yanf M."/>
            <person name="Daum C."/>
            <person name="Ng V."/>
            <person name="Clum A."/>
            <person name="Steindorff A."/>
            <person name="Ohm R."/>
            <person name="Martin F."/>
            <person name="Silar P."/>
            <person name="Natvig D."/>
            <person name="Lalanne C."/>
            <person name="Gautier V."/>
            <person name="Ament-Velasquez S.L."/>
            <person name="Kruys A."/>
            <person name="Hutchinson M.I."/>
            <person name="Powell A.J."/>
            <person name="Barry K."/>
            <person name="Miller A.N."/>
            <person name="Grigoriev I.V."/>
            <person name="Debuchy R."/>
            <person name="Gladieux P."/>
            <person name="Thoren M.H."/>
            <person name="Johannesson H."/>
        </authorList>
    </citation>
    <scope>NUCLEOTIDE SEQUENCE</scope>
    <source>
        <strain evidence="2">CBS 307.81</strain>
    </source>
</reference>
<keyword evidence="3" id="KW-1185">Reference proteome</keyword>
<evidence type="ECO:0000313" key="2">
    <source>
        <dbReference type="EMBL" id="KAK0667472.1"/>
    </source>
</evidence>